<keyword evidence="5" id="KW-1185">Reference proteome</keyword>
<dbReference type="AlphaFoldDB" id="I4AMB7"/>
<dbReference type="STRING" id="880071.Fleli_2748"/>
<sequence precursor="true">MNLFKIFFITLLSLSFLFVNINNGFSQRKKQLEKERSTILNRITNTNRILKRTQKEKKTTISSLSAINGQINQRKQLVQVIGKELKLLDESIKDNQNIVESLEKDLKELKHEYGIMLYLAYKNNSRYEKLSLLLASSSINELLARLRYFQKYNLLRREQIKQIEYVRQNLSKRTSQLQENKTEKQSLLKVQTKEEKELAALKGKQKQILQKFKVKESKLRADLNKERKILKEVDNLISKTINNSEFSASLSSTEKITSTSFAKSKGRIVWPVKNGFISAHFGVQPYLPEEEGKPVVKIEKLGIDIQTQPNEPVRSVFAGKVVDVSEIAGRGYLVIIQHGDYFTVYSRLKAVKIKTGDKISAKQPIGTAGSYKDDTYEIEFQIWRHQEKLNPEHWISR</sequence>
<dbReference type="EMBL" id="CP003345">
    <property type="protein sequence ID" value="AFM05102.1"/>
    <property type="molecule type" value="Genomic_DNA"/>
</dbReference>
<gene>
    <name evidence="4" type="ordered locus">Fleli_2748</name>
</gene>
<dbReference type="PANTHER" id="PTHR21666:SF289">
    <property type="entry name" value="L-ALA--D-GLU ENDOPEPTIDASE"/>
    <property type="match status" value="1"/>
</dbReference>
<dbReference type="HOGENOM" id="CLU_029425_4_2_10"/>
<keyword evidence="1" id="KW-0732">Signal</keyword>
<accession>I4AMB7</accession>
<dbReference type="OrthoDB" id="9815884at2"/>
<proteinExistence type="predicted"/>
<evidence type="ECO:0000313" key="5">
    <source>
        <dbReference type="Proteomes" id="UP000006054"/>
    </source>
</evidence>
<dbReference type="InterPro" id="IPR016047">
    <property type="entry name" value="M23ase_b-sheet_dom"/>
</dbReference>
<name>I4AMB7_BERLS</name>
<dbReference type="RefSeq" id="WP_014798539.1">
    <property type="nucleotide sequence ID" value="NC_018018.1"/>
</dbReference>
<dbReference type="Gene3D" id="2.70.70.10">
    <property type="entry name" value="Glucose Permease (Domain IIA)"/>
    <property type="match status" value="1"/>
</dbReference>
<reference evidence="5" key="1">
    <citation type="submission" date="2012-06" db="EMBL/GenBank/DDBJ databases">
        <title>The complete genome of Flexibacter litoralis DSM 6794.</title>
        <authorList>
            <person name="Lucas S."/>
            <person name="Copeland A."/>
            <person name="Lapidus A."/>
            <person name="Glavina del Rio T."/>
            <person name="Dalin E."/>
            <person name="Tice H."/>
            <person name="Bruce D."/>
            <person name="Goodwin L."/>
            <person name="Pitluck S."/>
            <person name="Peters L."/>
            <person name="Ovchinnikova G."/>
            <person name="Lu M."/>
            <person name="Kyrpides N."/>
            <person name="Mavromatis K."/>
            <person name="Ivanova N."/>
            <person name="Brettin T."/>
            <person name="Detter J.C."/>
            <person name="Han C."/>
            <person name="Larimer F."/>
            <person name="Land M."/>
            <person name="Hauser L."/>
            <person name="Markowitz V."/>
            <person name="Cheng J.-F."/>
            <person name="Hugenholtz P."/>
            <person name="Woyke T."/>
            <person name="Wu D."/>
            <person name="Spring S."/>
            <person name="Lang E."/>
            <person name="Kopitz M."/>
            <person name="Brambilla E."/>
            <person name="Klenk H.-P."/>
            <person name="Eisen J.A."/>
        </authorList>
    </citation>
    <scope>NUCLEOTIDE SEQUENCE [LARGE SCALE GENOMIC DNA]</scope>
    <source>
        <strain evidence="5">ATCC 23117 / DSM 6794 / NBRC 15988 / NCIMB 1366 / Sio-4</strain>
    </source>
</reference>
<dbReference type="KEGG" id="fli:Fleli_2748"/>
<dbReference type="InterPro" id="IPR011055">
    <property type="entry name" value="Dup_hybrid_motif"/>
</dbReference>
<keyword evidence="2" id="KW-0175">Coiled coil</keyword>
<dbReference type="GO" id="GO:0004222">
    <property type="term" value="F:metalloendopeptidase activity"/>
    <property type="evidence" value="ECO:0007669"/>
    <property type="project" value="TreeGrafter"/>
</dbReference>
<dbReference type="Gene3D" id="6.10.250.3150">
    <property type="match status" value="1"/>
</dbReference>
<organism evidence="4 5">
    <name type="scientific">Bernardetia litoralis (strain ATCC 23117 / DSM 6794 / NBRC 15988 / NCIMB 1366 / Fx l1 / Sio-4)</name>
    <name type="common">Flexibacter litoralis</name>
    <dbReference type="NCBI Taxonomy" id="880071"/>
    <lineage>
        <taxon>Bacteria</taxon>
        <taxon>Pseudomonadati</taxon>
        <taxon>Bacteroidota</taxon>
        <taxon>Cytophagia</taxon>
        <taxon>Cytophagales</taxon>
        <taxon>Bernardetiaceae</taxon>
        <taxon>Bernardetia</taxon>
    </lineage>
</organism>
<dbReference type="CDD" id="cd12797">
    <property type="entry name" value="M23_peptidase"/>
    <property type="match status" value="1"/>
</dbReference>
<dbReference type="InterPro" id="IPR050570">
    <property type="entry name" value="Cell_wall_metabolism_enzyme"/>
</dbReference>
<evidence type="ECO:0000313" key="4">
    <source>
        <dbReference type="EMBL" id="AFM05102.1"/>
    </source>
</evidence>
<evidence type="ECO:0000259" key="3">
    <source>
        <dbReference type="Pfam" id="PF01551"/>
    </source>
</evidence>
<dbReference type="PANTHER" id="PTHR21666">
    <property type="entry name" value="PEPTIDASE-RELATED"/>
    <property type="match status" value="1"/>
</dbReference>
<evidence type="ECO:0000256" key="2">
    <source>
        <dbReference type="SAM" id="Coils"/>
    </source>
</evidence>
<dbReference type="eggNOG" id="COG4942">
    <property type="taxonomic scope" value="Bacteria"/>
</dbReference>
<dbReference type="Proteomes" id="UP000006054">
    <property type="component" value="Chromosome"/>
</dbReference>
<feature type="domain" description="M23ase beta-sheet core" evidence="3">
    <location>
        <begin position="301"/>
        <end position="391"/>
    </location>
</feature>
<feature type="coiled-coil region" evidence="2">
    <location>
        <begin position="85"/>
        <end position="112"/>
    </location>
</feature>
<evidence type="ECO:0000256" key="1">
    <source>
        <dbReference type="ARBA" id="ARBA00022729"/>
    </source>
</evidence>
<dbReference type="Pfam" id="PF01551">
    <property type="entry name" value="Peptidase_M23"/>
    <property type="match status" value="1"/>
</dbReference>
<dbReference type="SUPFAM" id="SSF51261">
    <property type="entry name" value="Duplicated hybrid motif"/>
    <property type="match status" value="1"/>
</dbReference>
<protein>
    <submittedName>
        <fullName evidence="4">Membrane-bound metallopeptidase</fullName>
    </submittedName>
</protein>